<dbReference type="Proteomes" id="UP000070544">
    <property type="component" value="Unassembled WGS sequence"/>
</dbReference>
<dbReference type="AlphaFoldDB" id="A0A139A0S4"/>
<dbReference type="Pfam" id="PF14388">
    <property type="entry name" value="DUF4419"/>
    <property type="match status" value="1"/>
</dbReference>
<reference evidence="1 2" key="1">
    <citation type="journal article" date="2015" name="Genome Biol. Evol.">
        <title>Phylogenomic analyses indicate that early fungi evolved digesting cell walls of algal ancestors of land plants.</title>
        <authorList>
            <person name="Chang Y."/>
            <person name="Wang S."/>
            <person name="Sekimoto S."/>
            <person name="Aerts A.L."/>
            <person name="Choi C."/>
            <person name="Clum A."/>
            <person name="LaButti K.M."/>
            <person name="Lindquist E.A."/>
            <person name="Yee Ngan C."/>
            <person name="Ohm R.A."/>
            <person name="Salamov A.A."/>
            <person name="Grigoriev I.V."/>
            <person name="Spatafora J.W."/>
            <person name="Berbee M.L."/>
        </authorList>
    </citation>
    <scope>NUCLEOTIDE SEQUENCE [LARGE SCALE GENOMIC DNA]</scope>
    <source>
        <strain evidence="1 2">JEL478</strain>
    </source>
</reference>
<dbReference type="STRING" id="1344416.A0A139A0S4"/>
<dbReference type="InterPro" id="IPR025533">
    <property type="entry name" value="DUF4419"/>
</dbReference>
<dbReference type="OrthoDB" id="2094911at2759"/>
<dbReference type="PANTHER" id="PTHR31252:SF11">
    <property type="entry name" value="DUF4419 DOMAIN-CONTAINING PROTEIN"/>
    <property type="match status" value="1"/>
</dbReference>
<proteinExistence type="predicted"/>
<gene>
    <name evidence="1" type="ORF">M427DRAFT_103922</name>
</gene>
<feature type="non-terminal residue" evidence="1">
    <location>
        <position position="1"/>
    </location>
</feature>
<organism evidence="1 2">
    <name type="scientific">Gonapodya prolifera (strain JEL478)</name>
    <name type="common">Monoblepharis prolifera</name>
    <dbReference type="NCBI Taxonomy" id="1344416"/>
    <lineage>
        <taxon>Eukaryota</taxon>
        <taxon>Fungi</taxon>
        <taxon>Fungi incertae sedis</taxon>
        <taxon>Chytridiomycota</taxon>
        <taxon>Chytridiomycota incertae sedis</taxon>
        <taxon>Monoblepharidomycetes</taxon>
        <taxon>Monoblepharidales</taxon>
        <taxon>Gonapodyaceae</taxon>
        <taxon>Gonapodya</taxon>
    </lineage>
</organism>
<keyword evidence="2" id="KW-1185">Reference proteome</keyword>
<dbReference type="EMBL" id="KQ965830">
    <property type="protein sequence ID" value="KXS10324.1"/>
    <property type="molecule type" value="Genomic_DNA"/>
</dbReference>
<evidence type="ECO:0000313" key="1">
    <source>
        <dbReference type="EMBL" id="KXS10324.1"/>
    </source>
</evidence>
<protein>
    <submittedName>
        <fullName evidence="1">Uncharacterized protein</fullName>
    </submittedName>
</protein>
<dbReference type="PANTHER" id="PTHR31252">
    <property type="entry name" value="DUF4419 DOMAIN-CONTAINING PROTEIN"/>
    <property type="match status" value="1"/>
</dbReference>
<accession>A0A139A0S4</accession>
<sequence length="274" mass="30515">ETEGHVLTSSTYDTSTFCTHGGGPVDVILRAYRGHCSLILQPEDAWIAITTQFARYVEANAEVLRGHFVSFEGKRALSVTFSGSLTSPAIVESVARSFEQVLEANVTDPALCAWIVPSFSTTTPTDRAVGRMMLMTTCKSYFRYAMCICGIPNITLEGIVADWCDVHRRAERLREYGGRCAQWVDMLGPVLKHFTATAGGVLDADFWEQVCHTNTPPNAYSTLYVPSWVTVFRVLDEHGRWMDHTVANPEGEQDDISDTFLNTDQVQDTAWTTR</sequence>
<evidence type="ECO:0000313" key="2">
    <source>
        <dbReference type="Proteomes" id="UP000070544"/>
    </source>
</evidence>
<name>A0A139A0S4_GONPJ</name>
<dbReference type="OMA" id="ICHRTNE"/>